<proteinExistence type="predicted"/>
<accession>M1Z933</accession>
<keyword evidence="3" id="KW-0597">Phosphoprotein</keyword>
<evidence type="ECO:0000256" key="6">
    <source>
        <dbReference type="ARBA" id="ARBA00022777"/>
    </source>
</evidence>
<feature type="domain" description="Histidine kinase" evidence="9">
    <location>
        <begin position="229"/>
        <end position="441"/>
    </location>
</feature>
<dbReference type="HOGENOM" id="CLU_609302_0_0_9"/>
<keyword evidence="4 10" id="KW-0808">Transferase</keyword>
<evidence type="ECO:0000259" key="9">
    <source>
        <dbReference type="PROSITE" id="PS50109"/>
    </source>
</evidence>
<dbReference type="Proteomes" id="UP000245423">
    <property type="component" value="Chromosome 1"/>
</dbReference>
<keyword evidence="6 10" id="KW-0418">Kinase</keyword>
<dbReference type="InterPro" id="IPR036097">
    <property type="entry name" value="HisK_dim/P_sf"/>
</dbReference>
<keyword evidence="7" id="KW-0067">ATP-binding</keyword>
<evidence type="ECO:0000256" key="1">
    <source>
        <dbReference type="ARBA" id="ARBA00000085"/>
    </source>
</evidence>
<dbReference type="OrthoDB" id="9784397at2"/>
<evidence type="ECO:0000256" key="8">
    <source>
        <dbReference type="ARBA" id="ARBA00023012"/>
    </source>
</evidence>
<dbReference type="AlphaFoldDB" id="M1Z933"/>
<gene>
    <name evidence="10" type="ORF">CUESP1_1354</name>
</gene>
<evidence type="ECO:0000256" key="4">
    <source>
        <dbReference type="ARBA" id="ARBA00022679"/>
    </source>
</evidence>
<dbReference type="Gene3D" id="3.30.565.10">
    <property type="entry name" value="Histidine kinase-like ATPase, C-terminal domain"/>
    <property type="match status" value="1"/>
</dbReference>
<dbReference type="PRINTS" id="PR00344">
    <property type="entry name" value="BCTRLSENSOR"/>
</dbReference>
<dbReference type="InterPro" id="IPR005467">
    <property type="entry name" value="His_kinase_dom"/>
</dbReference>
<dbReference type="PROSITE" id="PS50109">
    <property type="entry name" value="HIS_KIN"/>
    <property type="match status" value="1"/>
</dbReference>
<dbReference type="GO" id="GO:0000155">
    <property type="term" value="F:phosphorelay sensor kinase activity"/>
    <property type="evidence" value="ECO:0007669"/>
    <property type="project" value="InterPro"/>
</dbReference>
<evidence type="ECO:0000256" key="3">
    <source>
        <dbReference type="ARBA" id="ARBA00022553"/>
    </source>
</evidence>
<dbReference type="SMART" id="SM00387">
    <property type="entry name" value="HATPase_c"/>
    <property type="match status" value="1"/>
</dbReference>
<evidence type="ECO:0000313" key="10">
    <source>
        <dbReference type="EMBL" id="SHD76725.1"/>
    </source>
</evidence>
<dbReference type="EMBL" id="LT669839">
    <property type="protein sequence ID" value="SHD76725.1"/>
    <property type="molecule type" value="Genomic_DNA"/>
</dbReference>
<dbReference type="Gene3D" id="1.10.287.130">
    <property type="match status" value="1"/>
</dbReference>
<evidence type="ECO:0000256" key="5">
    <source>
        <dbReference type="ARBA" id="ARBA00022741"/>
    </source>
</evidence>
<comment type="catalytic activity">
    <reaction evidence="1">
        <text>ATP + protein L-histidine = ADP + protein N-phospho-L-histidine.</text>
        <dbReference type="EC" id="2.7.13.3"/>
    </reaction>
</comment>
<dbReference type="EC" id="2.7.13.3" evidence="2"/>
<dbReference type="GO" id="GO:0005524">
    <property type="term" value="F:ATP binding"/>
    <property type="evidence" value="ECO:0007669"/>
    <property type="project" value="UniProtKB-KW"/>
</dbReference>
<reference evidence="10 11" key="1">
    <citation type="submission" date="2016-11" db="EMBL/GenBank/DDBJ databases">
        <authorList>
            <person name="Manzoor S."/>
        </authorList>
    </citation>
    <scope>NUCLEOTIDE SEQUENCE [LARGE SCALE GENOMIC DNA]</scope>
    <source>
        <strain evidence="10">Clostridium ultunense strain Esp</strain>
    </source>
</reference>
<keyword evidence="8" id="KW-0902">Two-component regulatory system</keyword>
<dbReference type="InterPro" id="IPR003594">
    <property type="entry name" value="HATPase_dom"/>
</dbReference>
<dbReference type="PANTHER" id="PTHR43065:SF46">
    <property type="entry name" value="C4-DICARBOXYLATE TRANSPORT SENSOR PROTEIN DCTB"/>
    <property type="match status" value="1"/>
</dbReference>
<dbReference type="PANTHER" id="PTHR43065">
    <property type="entry name" value="SENSOR HISTIDINE KINASE"/>
    <property type="match status" value="1"/>
</dbReference>
<dbReference type="InterPro" id="IPR004358">
    <property type="entry name" value="Sig_transdc_His_kin-like_C"/>
</dbReference>
<dbReference type="InterPro" id="IPR036890">
    <property type="entry name" value="HATPase_C_sf"/>
</dbReference>
<dbReference type="CDD" id="cd00082">
    <property type="entry name" value="HisKA"/>
    <property type="match status" value="1"/>
</dbReference>
<evidence type="ECO:0000256" key="2">
    <source>
        <dbReference type="ARBA" id="ARBA00012438"/>
    </source>
</evidence>
<sequence>MWDIEKILNSNNAFIGVISSNDPGEGRKPLKSHIVNYFNNGGGMVYICSKYREDQCIDYLKKFWELDIDQLMNMGRLIFICRENFLLEGDIIDIYGLMEAIEKGISLLDEEGSNKNQVYITLDSCWNTIRNDDIKYFYNKLKTVKNSGKTGFILRYIIEELNNNYINPILSNHDFVLVDRTSDFEYFTPSQLVHQSLILLAEFHAIDDRYDKEIMRNEYLRTLGELMEGTVHDINNLLVTILGYAQLSLFLENLEEIKEYLQIISKTALDGKSITDRIKNHIKGNYESLKDIYEFDYIINNCIEMVKHKFKLSDRDARNMELVVDLNSKSYICANEYDIRHSIINIILNGIDAMENKGILTIKTYDVKDHIVLEIFDTGKGMDEGTKNKIFKPYFTTKGSKGTGLGLSIAKKTFEKHNGKVYVESKVGKGTKFIIYFPALKVEDNIAHV</sequence>
<dbReference type="SUPFAM" id="SSF47384">
    <property type="entry name" value="Homodimeric domain of signal transducing histidine kinase"/>
    <property type="match status" value="1"/>
</dbReference>
<evidence type="ECO:0000313" key="11">
    <source>
        <dbReference type="Proteomes" id="UP000245423"/>
    </source>
</evidence>
<name>M1Z933_9FIRM</name>
<protein>
    <recommendedName>
        <fullName evidence="2">histidine kinase</fullName>
        <ecNumber evidence="2">2.7.13.3</ecNumber>
    </recommendedName>
</protein>
<dbReference type="RefSeq" id="WP_005584488.1">
    <property type="nucleotide sequence ID" value="NZ_LT669839.1"/>
</dbReference>
<dbReference type="SUPFAM" id="SSF55874">
    <property type="entry name" value="ATPase domain of HSP90 chaperone/DNA topoisomerase II/histidine kinase"/>
    <property type="match status" value="1"/>
</dbReference>
<evidence type="ECO:0000256" key="7">
    <source>
        <dbReference type="ARBA" id="ARBA00022840"/>
    </source>
</evidence>
<organism evidence="10 11">
    <name type="scientific">[Clostridium] ultunense Esp</name>
    <dbReference type="NCBI Taxonomy" id="1288971"/>
    <lineage>
        <taxon>Bacteria</taxon>
        <taxon>Bacillati</taxon>
        <taxon>Bacillota</taxon>
        <taxon>Tissierellia</taxon>
        <taxon>Tissierellales</taxon>
        <taxon>Tepidimicrobiaceae</taxon>
        <taxon>Schnuerera</taxon>
    </lineage>
</organism>
<dbReference type="Pfam" id="PF02518">
    <property type="entry name" value="HATPase_c"/>
    <property type="match status" value="1"/>
</dbReference>
<dbReference type="InterPro" id="IPR003661">
    <property type="entry name" value="HisK_dim/P_dom"/>
</dbReference>
<keyword evidence="11" id="KW-1185">Reference proteome</keyword>
<keyword evidence="5" id="KW-0547">Nucleotide-binding</keyword>